<feature type="compositionally biased region" description="Polar residues" evidence="7">
    <location>
        <begin position="252"/>
        <end position="261"/>
    </location>
</feature>
<dbReference type="CDD" id="cd15532">
    <property type="entry name" value="PHD2_CHD_II"/>
    <property type="match status" value="1"/>
</dbReference>
<feature type="region of interest" description="Disordered" evidence="7">
    <location>
        <begin position="659"/>
        <end position="704"/>
    </location>
</feature>
<dbReference type="InterPro" id="IPR016181">
    <property type="entry name" value="Acyl_CoA_acyltransferase"/>
</dbReference>
<evidence type="ECO:0000256" key="1">
    <source>
        <dbReference type="ARBA" id="ARBA00004123"/>
    </source>
</evidence>
<feature type="non-terminal residue" evidence="10">
    <location>
        <position position="1"/>
    </location>
</feature>
<dbReference type="GO" id="GO:0003714">
    <property type="term" value="F:transcription corepressor activity"/>
    <property type="evidence" value="ECO:0007669"/>
    <property type="project" value="InterPro"/>
</dbReference>
<gene>
    <name evidence="10" type="primary">Chd3_1</name>
    <name evidence="10" type="ORF">g.78280</name>
</gene>
<dbReference type="Gene3D" id="3.30.40.10">
    <property type="entry name" value="Zinc/RING finger domain, C3HC4 (zinc finger)"/>
    <property type="match status" value="1"/>
</dbReference>
<feature type="compositionally biased region" description="Basic and acidic residues" evidence="7">
    <location>
        <begin position="1183"/>
        <end position="1196"/>
    </location>
</feature>
<proteinExistence type="predicted"/>
<dbReference type="InterPro" id="IPR056511">
    <property type="entry name" value="IDM1_C"/>
</dbReference>
<name>A0A1D1YK18_9ARAE</name>
<accession>A0A1D1YK18</accession>
<feature type="region of interest" description="Disordered" evidence="7">
    <location>
        <begin position="306"/>
        <end position="375"/>
    </location>
</feature>
<dbReference type="Pfam" id="PF23209">
    <property type="entry name" value="IDM1_C"/>
    <property type="match status" value="1"/>
</dbReference>
<feature type="region of interest" description="Disordered" evidence="7">
    <location>
        <begin position="55"/>
        <end position="75"/>
    </location>
</feature>
<evidence type="ECO:0000256" key="3">
    <source>
        <dbReference type="ARBA" id="ARBA00022771"/>
    </source>
</evidence>
<dbReference type="GO" id="GO:0006357">
    <property type="term" value="P:regulation of transcription by RNA polymerase II"/>
    <property type="evidence" value="ECO:0007669"/>
    <property type="project" value="TreeGrafter"/>
</dbReference>
<feature type="domain" description="PHD-type" evidence="8">
    <location>
        <begin position="836"/>
        <end position="881"/>
    </location>
</feature>
<dbReference type="PANTHER" id="PTHR46309:SF1">
    <property type="entry name" value="PHD FINGER PROTEIN 12"/>
    <property type="match status" value="1"/>
</dbReference>
<dbReference type="SMART" id="SM00249">
    <property type="entry name" value="PHD"/>
    <property type="match status" value="2"/>
</dbReference>
<dbReference type="SUPFAM" id="SSF55729">
    <property type="entry name" value="Acyl-CoA N-acyltransferases (Nat)"/>
    <property type="match status" value="1"/>
</dbReference>
<keyword evidence="5" id="KW-0539">Nucleus</keyword>
<dbReference type="Gene3D" id="3.40.630.30">
    <property type="match status" value="1"/>
</dbReference>
<dbReference type="InterPro" id="IPR013083">
    <property type="entry name" value="Znf_RING/FYVE/PHD"/>
</dbReference>
<dbReference type="PROSITE" id="PS51186">
    <property type="entry name" value="GNAT"/>
    <property type="match status" value="1"/>
</dbReference>
<dbReference type="InterPro" id="IPR000182">
    <property type="entry name" value="GNAT_dom"/>
</dbReference>
<dbReference type="InterPro" id="IPR011011">
    <property type="entry name" value="Znf_FYVE_PHD"/>
</dbReference>
<evidence type="ECO:0000259" key="9">
    <source>
        <dbReference type="PROSITE" id="PS51186"/>
    </source>
</evidence>
<dbReference type="EMBL" id="GDJX01012955">
    <property type="protein sequence ID" value="JAT54981.1"/>
    <property type="molecule type" value="Transcribed_RNA"/>
</dbReference>
<organism evidence="10">
    <name type="scientific">Anthurium amnicola</name>
    <dbReference type="NCBI Taxonomy" id="1678845"/>
    <lineage>
        <taxon>Eukaryota</taxon>
        <taxon>Viridiplantae</taxon>
        <taxon>Streptophyta</taxon>
        <taxon>Embryophyta</taxon>
        <taxon>Tracheophyta</taxon>
        <taxon>Spermatophyta</taxon>
        <taxon>Magnoliopsida</taxon>
        <taxon>Liliopsida</taxon>
        <taxon>Araceae</taxon>
        <taxon>Pothoideae</taxon>
        <taxon>Potheae</taxon>
        <taxon>Anthurium</taxon>
    </lineage>
</organism>
<keyword evidence="10" id="KW-0547">Nucleotide-binding</keyword>
<evidence type="ECO:0000256" key="2">
    <source>
        <dbReference type="ARBA" id="ARBA00022723"/>
    </source>
</evidence>
<dbReference type="InterPro" id="IPR019787">
    <property type="entry name" value="Znf_PHD-finger"/>
</dbReference>
<dbReference type="GO" id="GO:0008270">
    <property type="term" value="F:zinc ion binding"/>
    <property type="evidence" value="ECO:0007669"/>
    <property type="project" value="UniProtKB-KW"/>
</dbReference>
<sequence length="1311" mass="143892">QVGFRRKMHPSEEMQWDLENAPPGGTFLVLNVGTNTVGLGSSCFFQSFPPAAIRSVSPREASPSANPHDPAGDSNQEAVENIVDADAGGDSTVKGPALRKKPINGWKKEEDNDPDWVLDAGVNLENDLPVCRKVTRQSSRLQQDANRFAAMAHGGANTDAVPSSDDNPSGPIQSWQGDLPQDSTEGENVMVPSGTEFPPMYLVNLLRFFGWIVTFREGQGAFYTSPQGVVHHSLPKAFENFLHDSYKCNETMSSSSQTSNGGVPGAPDVDHQTGQITWDVVKESLIQRKGRKNRNDATVAAEVPVVPQGSSERQLAGIQETNENDGKRSVPLPEETVSRSKEVKRMAFTARKTRKGSEGIKKQHPQLPGPRRSARLRGKYPFYGSDSDSEHDIGNSSLYLPETGVEMPTSSTSDDANKICDEKLEPCMEDEIPASRKLDCSDEILTEKNQSYINTMHQENAQLEVGRSGHGNNEHVSVDVEVNLEKGCESNFMDFSEILDSNAVENKGKLMSLEPLSLNVAHQTAKSCNEVDHLVSDNKRFHNHNIAPAINAQNGSAEIKRYMDLNMEDVAVDKGMRIEKGVDACFSKSSMLPGDSLISKNNEKAMASAFEVGNLDGETHISDNVFVKEVLAEEVDCDMSRTQIELESHILKKNNRIAKKGSGKHLQQEDNLKVPAPGSCFPLSASKRKSTSGGNSNGRRKKRRGGCSLVVRKNMKDGHQKAIFSQNKVTALSWLIDAGILSENEMLVHKVNNDRGDHLRGLATRDGIWCICCEKILSLLEFESHAGGDLYEPWNNICLVSGKSLMQCQMEAWENEKKLRKVGFQTIGVEGLDPSDDTCGVCADGGHLICCDSCPSTFHQDCIKLTVFPEGKWYCPYCICTFCSEAEGASDGVNKTLSLFTCQLCYQKYHWECTRQSGMHKKLAESLLFCRKNCNEVDAGLLELLGVVNKIGEGFSWTLLKRLDEHEELNSDQNLLFMMECNRKLSMALSVLNECFMPLVDNKTGVDLISHAVYNCGSNFKRLNYAGFYSAILERDGEIISVASLRFHGRNLAEMPFIGTRPMHRRQGMCRRLLKAIENLLASLHVEKLIIPATAELLETWMTSFSFKPLEQSHKDEIRNLSLVVFPQAFLLQKSMPPKGKDDRGYDLAGAVVAPRAAAPGIGMDDLQNYVGKQTNTESCDVGPRRNSESCRDGGKHSAPQSNFSSAADSCGGGLHLGSSYKYVPEASYPAQYTPTSSCCGAPSTLRETGSQFSSFDRALDRSYGDKEAAGGADAPVARRSQTAGMEKNIGDSVCCSLAAGYASPFQWTSS</sequence>
<keyword evidence="10" id="KW-0238">DNA-binding</keyword>
<evidence type="ECO:0000256" key="5">
    <source>
        <dbReference type="ARBA" id="ARBA00023242"/>
    </source>
</evidence>
<feature type="region of interest" description="Disordered" evidence="7">
    <location>
        <begin position="252"/>
        <end position="273"/>
    </location>
</feature>
<dbReference type="InterPro" id="IPR032308">
    <property type="entry name" value="TDBD"/>
</dbReference>
<protein>
    <submittedName>
        <fullName evidence="10">Chromodomain-helicase-DNA-binding protein 3</fullName>
    </submittedName>
</protein>
<feature type="region of interest" description="Disordered" evidence="7">
    <location>
        <begin position="1175"/>
        <end position="1205"/>
    </location>
</feature>
<feature type="region of interest" description="Disordered" evidence="7">
    <location>
        <begin position="155"/>
        <end position="191"/>
    </location>
</feature>
<dbReference type="GO" id="GO:0004386">
    <property type="term" value="F:helicase activity"/>
    <property type="evidence" value="ECO:0007669"/>
    <property type="project" value="UniProtKB-KW"/>
</dbReference>
<evidence type="ECO:0000256" key="4">
    <source>
        <dbReference type="ARBA" id="ARBA00022833"/>
    </source>
</evidence>
<feature type="compositionally biased region" description="Polar residues" evidence="7">
    <location>
        <begin position="160"/>
        <end position="176"/>
    </location>
</feature>
<dbReference type="GO" id="GO:0005634">
    <property type="term" value="C:nucleus"/>
    <property type="evidence" value="ECO:0007669"/>
    <property type="project" value="UniProtKB-SubCell"/>
</dbReference>
<feature type="domain" description="N-acetyltransferase" evidence="9">
    <location>
        <begin position="987"/>
        <end position="1137"/>
    </location>
</feature>
<keyword evidence="10" id="KW-0067">ATP-binding</keyword>
<dbReference type="PANTHER" id="PTHR46309">
    <property type="entry name" value="PHD FINGER PROTEIN 12"/>
    <property type="match status" value="1"/>
</dbReference>
<dbReference type="InterPro" id="IPR001965">
    <property type="entry name" value="Znf_PHD"/>
</dbReference>
<evidence type="ECO:0000313" key="10">
    <source>
        <dbReference type="EMBL" id="JAT54981.1"/>
    </source>
</evidence>
<keyword evidence="10" id="KW-0378">Hydrolase</keyword>
<feature type="compositionally biased region" description="Basic and acidic residues" evidence="7">
    <location>
        <begin position="336"/>
        <end position="345"/>
    </location>
</feature>
<evidence type="ECO:0000256" key="6">
    <source>
        <dbReference type="PROSITE-ProRule" id="PRU00146"/>
    </source>
</evidence>
<dbReference type="GO" id="GO:0016747">
    <property type="term" value="F:acyltransferase activity, transferring groups other than amino-acyl groups"/>
    <property type="evidence" value="ECO:0007669"/>
    <property type="project" value="InterPro"/>
</dbReference>
<evidence type="ECO:0000259" key="8">
    <source>
        <dbReference type="PROSITE" id="PS50016"/>
    </source>
</evidence>
<dbReference type="CDD" id="cd04301">
    <property type="entry name" value="NAT_SF"/>
    <property type="match status" value="1"/>
</dbReference>
<keyword evidence="10" id="KW-0347">Helicase</keyword>
<keyword evidence="3 6" id="KW-0863">Zinc-finger</keyword>
<keyword evidence="4" id="KW-0862">Zinc</keyword>
<keyword evidence="2" id="KW-0479">Metal-binding</keyword>
<comment type="subcellular location">
    <subcellularLocation>
        <location evidence="1">Nucleus</location>
    </subcellularLocation>
</comment>
<dbReference type="InterPro" id="IPR042163">
    <property type="entry name" value="PHF12"/>
</dbReference>
<evidence type="ECO:0000256" key="7">
    <source>
        <dbReference type="SAM" id="MobiDB-lite"/>
    </source>
</evidence>
<dbReference type="PROSITE" id="PS50016">
    <property type="entry name" value="ZF_PHD_2"/>
    <property type="match status" value="1"/>
</dbReference>
<dbReference type="Pfam" id="PF16135">
    <property type="entry name" value="TDBD"/>
    <property type="match status" value="1"/>
</dbReference>
<dbReference type="SUPFAM" id="SSF57903">
    <property type="entry name" value="FYVE/PHD zinc finger"/>
    <property type="match status" value="1"/>
</dbReference>
<dbReference type="GO" id="GO:0003677">
    <property type="term" value="F:DNA binding"/>
    <property type="evidence" value="ECO:0007669"/>
    <property type="project" value="UniProtKB-KW"/>
</dbReference>
<reference evidence="10" key="1">
    <citation type="submission" date="2015-07" db="EMBL/GenBank/DDBJ databases">
        <title>Transcriptome Assembly of Anthurium amnicola.</title>
        <authorList>
            <person name="Suzuki J."/>
        </authorList>
    </citation>
    <scope>NUCLEOTIDE SEQUENCE</scope>
</reference>
<dbReference type="Pfam" id="PF00628">
    <property type="entry name" value="PHD"/>
    <property type="match status" value="1"/>
</dbReference>